<sequence>MHVAFKKNKQLHMKICLISFDFWHYDEHIVNKLKEKGIEATHINIGAFTHKNFGARIKNTISKVFFGKNLKHENRQKFIIDSLQKIGKQDQILVINPEAIEEKTHKIIRKYTDRNIAYLYDSMLRNPAHHILHFFDTVFSFDDEDVKKFGFKKINNYNYLKHISAEQQSPEFDLFYITSYDKTRILRLVKLNIKTSDLKIKFKAIIAGKKSWKKQLQQIFDKKLVKSLQFRRTNISQSEVLRYYENSKAILDFQRNHQSGLSFRVFEAMALEKKFITDNADIKNYDFYNPENILILNSDFSNIEKSFFESVYQKIPEEIYYKYTLDNWVETVFNFNK</sequence>
<dbReference type="STRING" id="551459.SAMN05421796_107133"/>
<evidence type="ECO:0000313" key="2">
    <source>
        <dbReference type="EMBL" id="SIS95891.1"/>
    </source>
</evidence>
<dbReference type="Pfam" id="PF13524">
    <property type="entry name" value="Glyco_trans_1_2"/>
    <property type="match status" value="1"/>
</dbReference>
<evidence type="ECO:0000259" key="1">
    <source>
        <dbReference type="Pfam" id="PF13524"/>
    </source>
</evidence>
<dbReference type="InterPro" id="IPR055259">
    <property type="entry name" value="YkvP/CgeB_Glyco_trans-like"/>
</dbReference>
<proteinExistence type="predicted"/>
<dbReference type="EMBL" id="FTOJ01000007">
    <property type="protein sequence ID" value="SIS95891.1"/>
    <property type="molecule type" value="Genomic_DNA"/>
</dbReference>
<dbReference type="Proteomes" id="UP000186246">
    <property type="component" value="Unassembled WGS sequence"/>
</dbReference>
<evidence type="ECO:0000313" key="3">
    <source>
        <dbReference type="Proteomes" id="UP000186246"/>
    </source>
</evidence>
<organism evidence="2 3">
    <name type="scientific">Chryseobacterium piscicola</name>
    <dbReference type="NCBI Taxonomy" id="551459"/>
    <lineage>
        <taxon>Bacteria</taxon>
        <taxon>Pseudomonadati</taxon>
        <taxon>Bacteroidota</taxon>
        <taxon>Flavobacteriia</taxon>
        <taxon>Flavobacteriales</taxon>
        <taxon>Weeksellaceae</taxon>
        <taxon>Chryseobacterium group</taxon>
        <taxon>Chryseobacterium</taxon>
    </lineage>
</organism>
<accession>A0A1N7NCC9</accession>
<gene>
    <name evidence="2" type="ORF">SAMN05421796_107133</name>
</gene>
<protein>
    <recommendedName>
        <fullName evidence="1">Spore protein YkvP/CgeB glycosyl transferase-like domain-containing protein</fullName>
    </recommendedName>
</protein>
<feature type="domain" description="Spore protein YkvP/CgeB glycosyl transferase-like" evidence="1">
    <location>
        <begin position="202"/>
        <end position="304"/>
    </location>
</feature>
<name>A0A1N7NCC9_9FLAO</name>
<reference evidence="3" key="1">
    <citation type="submission" date="2017-01" db="EMBL/GenBank/DDBJ databases">
        <authorList>
            <person name="Varghese N."/>
            <person name="Submissions S."/>
        </authorList>
    </citation>
    <scope>NUCLEOTIDE SEQUENCE [LARGE SCALE GENOMIC DNA]</scope>
    <source>
        <strain evidence="3">DSM 21068</strain>
    </source>
</reference>
<dbReference type="AlphaFoldDB" id="A0A1N7NCC9"/>